<dbReference type="Proteomes" id="UP001186974">
    <property type="component" value="Unassembled WGS sequence"/>
</dbReference>
<dbReference type="EMBL" id="JAWDJW010007607">
    <property type="protein sequence ID" value="KAK3061822.1"/>
    <property type="molecule type" value="Genomic_DNA"/>
</dbReference>
<evidence type="ECO:0000313" key="2">
    <source>
        <dbReference type="Proteomes" id="UP001186974"/>
    </source>
</evidence>
<gene>
    <name evidence="1" type="ORF">LTS18_005369</name>
</gene>
<proteinExistence type="predicted"/>
<evidence type="ECO:0000313" key="1">
    <source>
        <dbReference type="EMBL" id="KAK3061822.1"/>
    </source>
</evidence>
<sequence>MAPNSSSVLYPSSTPSGDATDFNMDYYLSTHMPLVQKTWGPHGLEGYAVTQFKSTGDGGKPPYLVQCVLKWGGDDCVGKAMGAEGTGEV</sequence>
<keyword evidence="2" id="KW-1185">Reference proteome</keyword>
<protein>
    <submittedName>
        <fullName evidence="1">Uncharacterized protein</fullName>
    </submittedName>
</protein>
<accession>A0ACC3D4N8</accession>
<comment type="caution">
    <text evidence="1">The sequence shown here is derived from an EMBL/GenBank/DDBJ whole genome shotgun (WGS) entry which is preliminary data.</text>
</comment>
<reference evidence="1" key="1">
    <citation type="submission" date="2024-09" db="EMBL/GenBank/DDBJ databases">
        <title>Black Yeasts Isolated from many extreme environments.</title>
        <authorList>
            <person name="Coleine C."/>
            <person name="Stajich J.E."/>
            <person name="Selbmann L."/>
        </authorList>
    </citation>
    <scope>NUCLEOTIDE SEQUENCE</scope>
    <source>
        <strain evidence="1">CCFEE 5737</strain>
    </source>
</reference>
<organism evidence="1 2">
    <name type="scientific">Coniosporium uncinatum</name>
    <dbReference type="NCBI Taxonomy" id="93489"/>
    <lineage>
        <taxon>Eukaryota</taxon>
        <taxon>Fungi</taxon>
        <taxon>Dikarya</taxon>
        <taxon>Ascomycota</taxon>
        <taxon>Pezizomycotina</taxon>
        <taxon>Dothideomycetes</taxon>
        <taxon>Dothideomycetes incertae sedis</taxon>
        <taxon>Coniosporium</taxon>
    </lineage>
</organism>
<name>A0ACC3D4N8_9PEZI</name>